<dbReference type="GO" id="GO:0004452">
    <property type="term" value="F:isopentenyl-diphosphate delta-isomerase activity"/>
    <property type="evidence" value="ECO:0007669"/>
    <property type="project" value="UniProtKB-UniRule"/>
</dbReference>
<gene>
    <name evidence="11 13" type="primary">fni</name>
    <name evidence="14" type="ORF">CV019_09270</name>
    <name evidence="13" type="ORF">RO950_07460</name>
</gene>
<comment type="cofactor">
    <cofactor evidence="1 11">
        <name>FMN</name>
        <dbReference type="ChEBI" id="CHEBI:58210"/>
    </cofactor>
</comment>
<protein>
    <recommendedName>
        <fullName evidence="11">Isopentenyl-diphosphate delta-isomerase</fullName>
        <shortName evidence="11">IPP isomerase</shortName>
        <ecNumber evidence="11">5.3.3.2</ecNumber>
    </recommendedName>
    <alternativeName>
        <fullName evidence="11">Isopentenyl diphosphate:dimethylallyl diphosphate isomerase</fullName>
    </alternativeName>
    <alternativeName>
        <fullName evidence="11">Isopentenyl pyrophosphate isomerase</fullName>
    </alternativeName>
    <alternativeName>
        <fullName evidence="11">Type 2 isopentenyl diphosphate isomerase</fullName>
        <shortName evidence="11">IDI-2</shortName>
    </alternativeName>
</protein>
<dbReference type="GO" id="GO:0010181">
    <property type="term" value="F:FMN binding"/>
    <property type="evidence" value="ECO:0007669"/>
    <property type="project" value="UniProtKB-UniRule"/>
</dbReference>
<dbReference type="PANTHER" id="PTHR43665">
    <property type="entry name" value="ISOPENTENYL-DIPHOSPHATE DELTA-ISOMERASE"/>
    <property type="match status" value="1"/>
</dbReference>
<dbReference type="Pfam" id="PF01070">
    <property type="entry name" value="FMN_dh"/>
    <property type="match status" value="1"/>
</dbReference>
<keyword evidence="2 11" id="KW-0963">Cytoplasm</keyword>
<dbReference type="GO" id="GO:0016491">
    <property type="term" value="F:oxidoreductase activity"/>
    <property type="evidence" value="ECO:0007669"/>
    <property type="project" value="InterPro"/>
</dbReference>
<feature type="binding site" evidence="11">
    <location>
        <begin position="283"/>
        <end position="284"/>
    </location>
    <ligand>
        <name>FMN</name>
        <dbReference type="ChEBI" id="CHEBI:58210"/>
    </ligand>
</feature>
<evidence type="ECO:0000256" key="8">
    <source>
        <dbReference type="ARBA" id="ARBA00023229"/>
    </source>
</evidence>
<dbReference type="CDD" id="cd02811">
    <property type="entry name" value="IDI-2_FMN"/>
    <property type="match status" value="1"/>
</dbReference>
<feature type="binding site" evidence="11">
    <location>
        <begin position="65"/>
        <end position="67"/>
    </location>
    <ligand>
        <name>FMN</name>
        <dbReference type="ChEBI" id="CHEBI:58210"/>
    </ligand>
</feature>
<sequence length="349" mass="38646">MSDFQREQRKNEHVEIAMAQSDAPQSDFDRVRFVHHSIPNINVDEVDLTSRTTDFDMTYPIYINAMTGGSEWTKQINAKLAVVARETGLAMAVGSTHAALRNPKMAESFSIARQTNPEGIIFSNVGADVPVDKAVEAVSLLDAQALQIHVNAPQELVMPEGNREFSTWLDNVAAIVQRVDVPVIIKEVGFGMSKELYKDLIDVGVTYVDVSGKGGTNFVTIENERRSNKDMDYLANWGQSTVESLLESSAYQDSLNVFASGGVRTPLDVVKSLALGAKAVGMSRPFLNQVENGGITTTIEYVESFIEHTKSIMTMLNARDISELKQSKFVFDHKLMSWIEQRGLDIHRG</sequence>
<evidence type="ECO:0000313" key="13">
    <source>
        <dbReference type="EMBL" id="MDT4286857.1"/>
    </source>
</evidence>
<keyword evidence="4 11" id="KW-0288">FMN</keyword>
<dbReference type="InterPro" id="IPR000262">
    <property type="entry name" value="FMN-dep_DH"/>
</dbReference>
<feature type="binding site" evidence="11">
    <location>
        <position position="154"/>
    </location>
    <ligand>
        <name>substrate</name>
    </ligand>
</feature>
<comment type="caution">
    <text evidence="11">Lacks conserved residue(s) required for the propagation of feature annotation.</text>
</comment>
<evidence type="ECO:0000256" key="5">
    <source>
        <dbReference type="ARBA" id="ARBA00022723"/>
    </source>
</evidence>
<proteinExistence type="inferred from homology"/>
<dbReference type="RefSeq" id="WP_016931136.1">
    <property type="nucleotide sequence ID" value="NZ_BKAY01000009.1"/>
</dbReference>
<evidence type="ECO:0000256" key="3">
    <source>
        <dbReference type="ARBA" id="ARBA00022630"/>
    </source>
</evidence>
<dbReference type="SUPFAM" id="SSF51395">
    <property type="entry name" value="FMN-linked oxidoreductases"/>
    <property type="match status" value="1"/>
</dbReference>
<keyword evidence="5 11" id="KW-0479">Metal-binding</keyword>
<reference evidence="13 16" key="2">
    <citation type="submission" date="2023-08" db="EMBL/GenBank/DDBJ databases">
        <title>Genomic surveillance of Staphylococcus haemolyticus neonatal outbreak in southern France.</title>
        <authorList>
            <person name="Magnan C."/>
            <person name="Morsli M."/>
            <person name="Thiery B."/>
            <person name="Salipante F."/>
            <person name="Attar J."/>
            <person name="Massimo D.M."/>
            <person name="Ory J."/>
            <person name="Pantel A."/>
            <person name="Lavigne J.-P."/>
        </authorList>
    </citation>
    <scope>NUCLEOTIDE SEQUENCE [LARGE SCALE GENOMIC DNA]</scope>
    <source>
        <strain evidence="13 16">NSH026</strain>
    </source>
</reference>
<dbReference type="GO" id="GO:0008299">
    <property type="term" value="P:isoprenoid biosynthetic process"/>
    <property type="evidence" value="ECO:0007669"/>
    <property type="project" value="UniProtKB-UniRule"/>
</dbReference>
<feature type="binding site" evidence="11">
    <location>
        <position position="186"/>
    </location>
    <ligand>
        <name>FMN</name>
        <dbReference type="ChEBI" id="CHEBI:58210"/>
    </ligand>
</feature>
<dbReference type="AlphaFoldDB" id="A0A2A1KDS1"/>
<evidence type="ECO:0000256" key="2">
    <source>
        <dbReference type="ARBA" id="ARBA00022490"/>
    </source>
</evidence>
<dbReference type="GeneID" id="93780106"/>
<accession>A0A2A1KDS1</accession>
<dbReference type="HAMAP" id="MF_00354">
    <property type="entry name" value="Idi_2"/>
    <property type="match status" value="1"/>
</dbReference>
<dbReference type="Proteomes" id="UP000238153">
    <property type="component" value="Unassembled WGS sequence"/>
</dbReference>
<comment type="cofactor">
    <cofactor evidence="11">
        <name>Mg(2+)</name>
        <dbReference type="ChEBI" id="CHEBI:18420"/>
    </cofactor>
</comment>
<name>A0A2A1KDS1_STAHA</name>
<evidence type="ECO:0000256" key="9">
    <source>
        <dbReference type="ARBA" id="ARBA00023235"/>
    </source>
</evidence>
<evidence type="ECO:0000313" key="16">
    <source>
        <dbReference type="Proteomes" id="UP001269271"/>
    </source>
</evidence>
<comment type="subunit">
    <text evidence="10 11">Homooctamer. Dimer of tetramers.</text>
</comment>
<evidence type="ECO:0000256" key="10">
    <source>
        <dbReference type="ARBA" id="ARBA00025810"/>
    </source>
</evidence>
<reference evidence="14 15" key="1">
    <citation type="submission" date="2017-11" db="EMBL/GenBank/DDBJ databases">
        <authorList>
            <person name="Founou R.C."/>
            <person name="Founou L."/>
            <person name="Allam M."/>
            <person name="Ismail A."/>
            <person name="Essack S.Y."/>
        </authorList>
    </citation>
    <scope>NUCLEOTIDE SEQUENCE [LARGE SCALE GENOMIC DNA]</scope>
    <source>
        <strain evidence="14 15">G811N2B1</strain>
    </source>
</reference>
<keyword evidence="16" id="KW-1185">Reference proteome</keyword>
<dbReference type="PIRSF" id="PIRSF003314">
    <property type="entry name" value="IPP_isomerase"/>
    <property type="match status" value="1"/>
</dbReference>
<dbReference type="KEGG" id="shh:ShL2_00612"/>
<feature type="domain" description="FMN-dependent dehydrogenase" evidence="12">
    <location>
        <begin position="164"/>
        <end position="327"/>
    </location>
</feature>
<comment type="function">
    <text evidence="11">Involved in the biosynthesis of isoprenoids. Catalyzes the 1,3-allylic rearrangement of the homoallylic substrate isopentenyl (IPP) to its allylic isomer, dimethylallyl diphosphate (DMAPP).</text>
</comment>
<feature type="binding site" evidence="11">
    <location>
        <position position="124"/>
    </location>
    <ligand>
        <name>FMN</name>
        <dbReference type="ChEBI" id="CHEBI:58210"/>
    </ligand>
</feature>
<feature type="binding site" evidence="11">
    <location>
        <position position="95"/>
    </location>
    <ligand>
        <name>FMN</name>
        <dbReference type="ChEBI" id="CHEBI:58210"/>
    </ligand>
</feature>
<organism evidence="14 15">
    <name type="scientific">Staphylococcus haemolyticus</name>
    <dbReference type="NCBI Taxonomy" id="1283"/>
    <lineage>
        <taxon>Bacteria</taxon>
        <taxon>Bacillati</taxon>
        <taxon>Bacillota</taxon>
        <taxon>Bacilli</taxon>
        <taxon>Bacillales</taxon>
        <taxon>Staphylococcaceae</taxon>
        <taxon>Staphylococcus</taxon>
    </lineage>
</organism>
<feature type="binding site" evidence="11">
    <location>
        <position position="216"/>
    </location>
    <ligand>
        <name>FMN</name>
        <dbReference type="ChEBI" id="CHEBI:58210"/>
    </ligand>
</feature>
<feature type="binding site" evidence="11">
    <location>
        <position position="211"/>
    </location>
    <ligand>
        <name>FMN</name>
        <dbReference type="ChEBI" id="CHEBI:58210"/>
    </ligand>
</feature>
<comment type="catalytic activity">
    <reaction evidence="11">
        <text>isopentenyl diphosphate = dimethylallyl diphosphate</text>
        <dbReference type="Rhea" id="RHEA:23284"/>
        <dbReference type="ChEBI" id="CHEBI:57623"/>
        <dbReference type="ChEBI" id="CHEBI:128769"/>
        <dbReference type="EC" id="5.3.3.2"/>
    </reaction>
</comment>
<dbReference type="STRING" id="1283.ShL2_00612"/>
<feature type="binding site" evidence="11">
    <location>
        <position position="155"/>
    </location>
    <ligand>
        <name>Mg(2+)</name>
        <dbReference type="ChEBI" id="CHEBI:18420"/>
    </ligand>
</feature>
<dbReference type="GO" id="GO:0000287">
    <property type="term" value="F:magnesium ion binding"/>
    <property type="evidence" value="ECO:0007669"/>
    <property type="project" value="UniProtKB-UniRule"/>
</dbReference>
<evidence type="ECO:0000256" key="6">
    <source>
        <dbReference type="ARBA" id="ARBA00022842"/>
    </source>
</evidence>
<keyword evidence="3 11" id="KW-0285">Flavoprotein</keyword>
<keyword evidence="8 11" id="KW-0414">Isoprene biosynthesis</keyword>
<evidence type="ECO:0000313" key="14">
    <source>
        <dbReference type="EMBL" id="PPJ73584.1"/>
    </source>
</evidence>
<dbReference type="EMBL" id="JAVSOO010000017">
    <property type="protein sequence ID" value="MDT4286857.1"/>
    <property type="molecule type" value="Genomic_DNA"/>
</dbReference>
<dbReference type="NCBIfam" id="TIGR02151">
    <property type="entry name" value="IPP_isom_2"/>
    <property type="match status" value="1"/>
</dbReference>
<evidence type="ECO:0000256" key="7">
    <source>
        <dbReference type="ARBA" id="ARBA00022857"/>
    </source>
</evidence>
<dbReference type="EC" id="5.3.3.2" evidence="11"/>
<feature type="binding site" evidence="11">
    <location>
        <begin position="262"/>
        <end position="264"/>
    </location>
    <ligand>
        <name>FMN</name>
        <dbReference type="ChEBI" id="CHEBI:58210"/>
    </ligand>
</feature>
<comment type="cofactor">
    <cofactor evidence="11">
        <name>NADPH</name>
        <dbReference type="ChEBI" id="CHEBI:57783"/>
    </cofactor>
</comment>
<dbReference type="GO" id="GO:0005737">
    <property type="term" value="C:cytoplasm"/>
    <property type="evidence" value="ECO:0007669"/>
    <property type="project" value="UniProtKB-SubCell"/>
</dbReference>
<evidence type="ECO:0000256" key="1">
    <source>
        <dbReference type="ARBA" id="ARBA00001917"/>
    </source>
</evidence>
<keyword evidence="9 11" id="KW-0413">Isomerase</keyword>
<dbReference type="GO" id="GO:0070402">
    <property type="term" value="F:NADPH binding"/>
    <property type="evidence" value="ECO:0007669"/>
    <property type="project" value="UniProtKB-UniRule"/>
</dbReference>
<comment type="caution">
    <text evidence="14">The sequence shown here is derived from an EMBL/GenBank/DDBJ whole genome shotgun (WGS) entry which is preliminary data.</text>
</comment>
<comment type="subcellular location">
    <subcellularLocation>
        <location evidence="11">Cytoplasm</location>
    </subcellularLocation>
</comment>
<dbReference type="InterPro" id="IPR011179">
    <property type="entry name" value="IPdP_isomerase"/>
</dbReference>
<evidence type="ECO:0000256" key="4">
    <source>
        <dbReference type="ARBA" id="ARBA00022643"/>
    </source>
</evidence>
<dbReference type="Proteomes" id="UP001269271">
    <property type="component" value="Unassembled WGS sequence"/>
</dbReference>
<evidence type="ECO:0000313" key="15">
    <source>
        <dbReference type="Proteomes" id="UP000238153"/>
    </source>
</evidence>
<dbReference type="Gene3D" id="3.20.20.70">
    <property type="entry name" value="Aldolase class I"/>
    <property type="match status" value="1"/>
</dbReference>
<dbReference type="PANTHER" id="PTHR43665:SF1">
    <property type="entry name" value="ISOPENTENYL-DIPHOSPHATE DELTA-ISOMERASE"/>
    <property type="match status" value="1"/>
</dbReference>
<dbReference type="InterPro" id="IPR013785">
    <property type="entry name" value="Aldolase_TIM"/>
</dbReference>
<dbReference type="EMBL" id="PGWX01000346">
    <property type="protein sequence ID" value="PPJ73584.1"/>
    <property type="molecule type" value="Genomic_DNA"/>
</dbReference>
<comment type="similarity">
    <text evidence="11">Belongs to the IPP isomerase type 2 family.</text>
</comment>
<keyword evidence="6 11" id="KW-0460">Magnesium</keyword>
<feature type="binding site" evidence="11">
    <location>
        <begin position="9"/>
        <end position="10"/>
    </location>
    <ligand>
        <name>substrate</name>
    </ligand>
</feature>
<evidence type="ECO:0000256" key="11">
    <source>
        <dbReference type="HAMAP-Rule" id="MF_00354"/>
    </source>
</evidence>
<feature type="binding site" evidence="11">
    <location>
        <begin position="95"/>
        <end position="97"/>
    </location>
    <ligand>
        <name>substrate</name>
    </ligand>
</feature>
<evidence type="ECO:0000259" key="12">
    <source>
        <dbReference type="Pfam" id="PF01070"/>
    </source>
</evidence>
<keyword evidence="7 11" id="KW-0521">NADP</keyword>